<keyword evidence="3" id="KW-0677">Repeat</keyword>
<dbReference type="InterPro" id="IPR038619">
    <property type="entry name" value="MraZ_sf"/>
</dbReference>
<dbReference type="InterPro" id="IPR035642">
    <property type="entry name" value="MraZ_N"/>
</dbReference>
<dbReference type="Proteomes" id="UP000184016">
    <property type="component" value="Unassembled WGS sequence"/>
</dbReference>
<dbReference type="EMBL" id="FRAF01000009">
    <property type="protein sequence ID" value="SHK14449.1"/>
    <property type="molecule type" value="Genomic_DNA"/>
</dbReference>
<dbReference type="GO" id="GO:0003700">
    <property type="term" value="F:DNA-binding transcription factor activity"/>
    <property type="evidence" value="ECO:0007669"/>
    <property type="project" value="UniProtKB-UniRule"/>
</dbReference>
<reference evidence="10" key="1">
    <citation type="submission" date="2016-11" db="EMBL/GenBank/DDBJ databases">
        <authorList>
            <person name="Varghese N."/>
            <person name="Submissions S."/>
        </authorList>
    </citation>
    <scope>NUCLEOTIDE SEQUENCE [LARGE SCALE GENOMIC DNA]</scope>
    <source>
        <strain evidence="10">USBA-503</strain>
    </source>
</reference>
<name>A0A1M6Q2K3_9BACL</name>
<evidence type="ECO:0000313" key="10">
    <source>
        <dbReference type="Proteomes" id="UP000184016"/>
    </source>
</evidence>
<evidence type="ECO:0000259" key="8">
    <source>
        <dbReference type="PROSITE" id="PS51740"/>
    </source>
</evidence>
<dbReference type="AlphaFoldDB" id="A0A1M6Q2K3"/>
<keyword evidence="6 7" id="KW-0804">Transcription</keyword>
<dbReference type="PANTHER" id="PTHR34701:SF1">
    <property type="entry name" value="TRANSCRIPTIONAL REGULATOR MRAZ"/>
    <property type="match status" value="1"/>
</dbReference>
<dbReference type="OrthoDB" id="9807753at2"/>
<dbReference type="GO" id="GO:0000976">
    <property type="term" value="F:transcription cis-regulatory region binding"/>
    <property type="evidence" value="ECO:0007669"/>
    <property type="project" value="TreeGrafter"/>
</dbReference>
<comment type="subunit">
    <text evidence="7">Forms oligomers.</text>
</comment>
<keyword evidence="5 7" id="KW-0238">DNA-binding</keyword>
<dbReference type="PROSITE" id="PS51740">
    <property type="entry name" value="SPOVT_ABRB"/>
    <property type="match status" value="2"/>
</dbReference>
<evidence type="ECO:0000256" key="4">
    <source>
        <dbReference type="ARBA" id="ARBA00023015"/>
    </source>
</evidence>
<keyword evidence="2 7" id="KW-0963">Cytoplasm</keyword>
<evidence type="ECO:0000256" key="2">
    <source>
        <dbReference type="ARBA" id="ARBA00022490"/>
    </source>
</evidence>
<keyword evidence="4 7" id="KW-0805">Transcription regulation</keyword>
<evidence type="ECO:0000256" key="1">
    <source>
        <dbReference type="ARBA" id="ARBA00013860"/>
    </source>
</evidence>
<dbReference type="InterPro" id="IPR020603">
    <property type="entry name" value="MraZ_dom"/>
</dbReference>
<protein>
    <recommendedName>
        <fullName evidence="1 7">Transcriptional regulator MraZ</fullName>
    </recommendedName>
</protein>
<dbReference type="HAMAP" id="MF_01008">
    <property type="entry name" value="MraZ"/>
    <property type="match status" value="1"/>
</dbReference>
<proteinExistence type="inferred from homology"/>
<dbReference type="Pfam" id="PF02381">
    <property type="entry name" value="MraZ"/>
    <property type="match status" value="2"/>
</dbReference>
<dbReference type="InterPro" id="IPR003444">
    <property type="entry name" value="MraZ"/>
</dbReference>
<accession>A0A1M6Q2K3</accession>
<dbReference type="Gene3D" id="3.40.1550.20">
    <property type="entry name" value="Transcriptional regulator MraZ domain"/>
    <property type="match status" value="1"/>
</dbReference>
<dbReference type="GO" id="GO:0005737">
    <property type="term" value="C:cytoplasm"/>
    <property type="evidence" value="ECO:0007669"/>
    <property type="project" value="UniProtKB-UniRule"/>
</dbReference>
<dbReference type="CDD" id="cd16320">
    <property type="entry name" value="MraZ_N"/>
    <property type="match status" value="1"/>
</dbReference>
<dbReference type="FunFam" id="3.40.1550.20:FF:000002">
    <property type="entry name" value="Transcriptional regulator MraZ"/>
    <property type="match status" value="1"/>
</dbReference>
<evidence type="ECO:0000256" key="7">
    <source>
        <dbReference type="HAMAP-Rule" id="MF_01008"/>
    </source>
</evidence>
<dbReference type="NCBIfam" id="TIGR00242">
    <property type="entry name" value="division/cell wall cluster transcriptional repressor MraZ"/>
    <property type="match status" value="1"/>
</dbReference>
<gene>
    <name evidence="7" type="primary">mraZ</name>
    <name evidence="9" type="ORF">SAMN05443507_10936</name>
</gene>
<feature type="domain" description="SpoVT-AbrB" evidence="8">
    <location>
        <begin position="76"/>
        <end position="119"/>
    </location>
</feature>
<dbReference type="InterPro" id="IPR037914">
    <property type="entry name" value="SpoVT-AbrB_sf"/>
</dbReference>
<keyword evidence="10" id="KW-1185">Reference proteome</keyword>
<dbReference type="STRING" id="1830138.SAMN05443507_10936"/>
<feature type="domain" description="SpoVT-AbrB" evidence="8">
    <location>
        <begin position="5"/>
        <end position="47"/>
    </location>
</feature>
<comment type="similarity">
    <text evidence="7">Belongs to the MraZ family.</text>
</comment>
<comment type="subcellular location">
    <subcellularLocation>
        <location evidence="7">Cytoplasm</location>
        <location evidence="7">Nucleoid</location>
    </subcellularLocation>
</comment>
<evidence type="ECO:0000256" key="5">
    <source>
        <dbReference type="ARBA" id="ARBA00023125"/>
    </source>
</evidence>
<dbReference type="PANTHER" id="PTHR34701">
    <property type="entry name" value="TRANSCRIPTIONAL REGULATOR MRAZ"/>
    <property type="match status" value="1"/>
</dbReference>
<organism evidence="9 10">
    <name type="scientific">Alicyclobacillus tolerans</name>
    <dbReference type="NCBI Taxonomy" id="90970"/>
    <lineage>
        <taxon>Bacteria</taxon>
        <taxon>Bacillati</taxon>
        <taxon>Bacillota</taxon>
        <taxon>Bacilli</taxon>
        <taxon>Bacillales</taxon>
        <taxon>Alicyclobacillaceae</taxon>
        <taxon>Alicyclobacillus</taxon>
    </lineage>
</organism>
<dbReference type="SUPFAM" id="SSF89447">
    <property type="entry name" value="AbrB/MazE/MraZ-like"/>
    <property type="match status" value="1"/>
</dbReference>
<evidence type="ECO:0000256" key="3">
    <source>
        <dbReference type="ARBA" id="ARBA00022737"/>
    </source>
</evidence>
<dbReference type="RefSeq" id="WP_072873765.1">
    <property type="nucleotide sequence ID" value="NZ_FRAF01000009.1"/>
</dbReference>
<evidence type="ECO:0000313" key="9">
    <source>
        <dbReference type="EMBL" id="SHK14449.1"/>
    </source>
</evidence>
<dbReference type="GO" id="GO:0009295">
    <property type="term" value="C:nucleoid"/>
    <property type="evidence" value="ECO:0007669"/>
    <property type="project" value="UniProtKB-SubCell"/>
</dbReference>
<dbReference type="CDD" id="cd16321">
    <property type="entry name" value="MraZ_C"/>
    <property type="match status" value="1"/>
</dbReference>
<evidence type="ECO:0000256" key="6">
    <source>
        <dbReference type="ARBA" id="ARBA00023163"/>
    </source>
</evidence>
<dbReference type="InterPro" id="IPR007159">
    <property type="entry name" value="SpoVT-AbrB_dom"/>
</dbReference>
<dbReference type="InterPro" id="IPR035644">
    <property type="entry name" value="MraZ_C"/>
</dbReference>
<dbReference type="GO" id="GO:2000143">
    <property type="term" value="P:negative regulation of DNA-templated transcription initiation"/>
    <property type="evidence" value="ECO:0007669"/>
    <property type="project" value="TreeGrafter"/>
</dbReference>
<sequence length="143" mass="16283">MFMGEFQHALDDKGRLTIPGKFRDPLGEQFVMTRGLDGCIFVYPMSEWNVLESKLKSLPMTRADARSFVRLFFSGASECELDKQGRVLVPSVLREHANLEKDCVVLGVSNRLEIWSQKRWADYSTNASGEFAELAEKLVDLDF</sequence>